<accession>A0A9I9E9S4</accession>
<evidence type="ECO:0000256" key="1">
    <source>
        <dbReference type="SAM" id="MobiDB-lite"/>
    </source>
</evidence>
<dbReference type="EnsemblPlants" id="MELO3C030767.2.1">
    <property type="protein sequence ID" value="MELO3C030767.2.1"/>
    <property type="gene ID" value="MELO3C030767.2"/>
</dbReference>
<dbReference type="Gramene" id="MELO3C030767.2.1">
    <property type="protein sequence ID" value="MELO3C030767.2.1"/>
    <property type="gene ID" value="MELO3C030767.2"/>
</dbReference>
<dbReference type="AlphaFoldDB" id="A0A9I9E9S4"/>
<name>A0A9I9E9S4_CUCME</name>
<organism evidence="2">
    <name type="scientific">Cucumis melo</name>
    <name type="common">Muskmelon</name>
    <dbReference type="NCBI Taxonomy" id="3656"/>
    <lineage>
        <taxon>Eukaryota</taxon>
        <taxon>Viridiplantae</taxon>
        <taxon>Streptophyta</taxon>
        <taxon>Embryophyta</taxon>
        <taxon>Tracheophyta</taxon>
        <taxon>Spermatophyta</taxon>
        <taxon>Magnoliopsida</taxon>
        <taxon>eudicotyledons</taxon>
        <taxon>Gunneridae</taxon>
        <taxon>Pentapetalae</taxon>
        <taxon>rosids</taxon>
        <taxon>fabids</taxon>
        <taxon>Cucurbitales</taxon>
        <taxon>Cucurbitaceae</taxon>
        <taxon>Benincaseae</taxon>
        <taxon>Cucumis</taxon>
    </lineage>
</organism>
<evidence type="ECO:0000313" key="2">
    <source>
        <dbReference type="EnsemblPlants" id="MELO3C030767.2.1"/>
    </source>
</evidence>
<protein>
    <submittedName>
        <fullName evidence="2">Uncharacterized protein</fullName>
    </submittedName>
</protein>
<reference evidence="2" key="1">
    <citation type="submission" date="2023-03" db="UniProtKB">
        <authorList>
            <consortium name="EnsemblPlants"/>
        </authorList>
    </citation>
    <scope>IDENTIFICATION</scope>
</reference>
<sequence>MPPSPQTEPDPCHLLCKPDPNPCLHPSLRQSPLPEPLQSLSRATPAEAEVRAKASWRMTRSGHGEPTGYHDRAFQQSRLIEGPKDISS</sequence>
<proteinExistence type="predicted"/>
<feature type="region of interest" description="Disordered" evidence="1">
    <location>
        <begin position="24"/>
        <end position="88"/>
    </location>
</feature>